<dbReference type="InterPro" id="IPR000582">
    <property type="entry name" value="Acyl-CoA-binding_protein"/>
</dbReference>
<dbReference type="PROSITE" id="PS50088">
    <property type="entry name" value="ANK_REPEAT"/>
    <property type="match status" value="1"/>
</dbReference>
<keyword evidence="1" id="KW-0677">Repeat</keyword>
<feature type="domain" description="ACB" evidence="6">
    <location>
        <begin position="5"/>
        <end position="100"/>
    </location>
</feature>
<keyword evidence="2 4" id="KW-0040">ANK repeat</keyword>
<evidence type="ECO:0000259" key="6">
    <source>
        <dbReference type="PROSITE" id="PS51228"/>
    </source>
</evidence>
<evidence type="ECO:0000256" key="5">
    <source>
        <dbReference type="SAM" id="MobiDB-lite"/>
    </source>
</evidence>
<evidence type="ECO:0000313" key="7">
    <source>
        <dbReference type="EMBL" id="KDQ20666.1"/>
    </source>
</evidence>
<dbReference type="PANTHER" id="PTHR24119:SF0">
    <property type="entry name" value="ACYL-COA-BINDING DOMAIN-CONTAINING PROTEIN 6"/>
    <property type="match status" value="1"/>
</dbReference>
<sequence>MSPPPSPQFDAAASYLSSSPSLAKVSNATKLEIYALFKYVTVSPRPSASRPSIFDMAGRAKWDAWEKLGKTLPEGEGDGRAEAEAKYLEIARGLGWVEHAEGSEVSGKGKGKEKEVASGDPEESGGGGGGGGGSGMGVSVSVMARAEEEEQDDDTIHGIVLSNDTTRLQSFLKAHSSQVVDDKDEYGYTPLHLAADRGYPEMVRILLEKGADRNITDPDGETALSLAEVGGQEEVVLLLAEGRHV</sequence>
<dbReference type="EMBL" id="KL198017">
    <property type="protein sequence ID" value="KDQ20666.1"/>
    <property type="molecule type" value="Genomic_DNA"/>
</dbReference>
<feature type="repeat" description="ANK" evidence="4">
    <location>
        <begin position="186"/>
        <end position="218"/>
    </location>
</feature>
<evidence type="ECO:0000256" key="4">
    <source>
        <dbReference type="PROSITE-ProRule" id="PRU00023"/>
    </source>
</evidence>
<feature type="compositionally biased region" description="Gly residues" evidence="5">
    <location>
        <begin position="124"/>
        <end position="136"/>
    </location>
</feature>
<dbReference type="Pfam" id="PF00887">
    <property type="entry name" value="ACBP"/>
    <property type="match status" value="1"/>
</dbReference>
<dbReference type="AlphaFoldDB" id="A0A067NA44"/>
<dbReference type="STRING" id="930990.A0A067NA44"/>
<dbReference type="InterPro" id="IPR035984">
    <property type="entry name" value="Acyl-CoA-binding_sf"/>
</dbReference>
<feature type="region of interest" description="Disordered" evidence="5">
    <location>
        <begin position="101"/>
        <end position="138"/>
    </location>
</feature>
<dbReference type="PRINTS" id="PR00689">
    <property type="entry name" value="ACOABINDINGP"/>
</dbReference>
<keyword evidence="8" id="KW-1185">Reference proteome</keyword>
<dbReference type="GO" id="GO:0000062">
    <property type="term" value="F:fatty-acyl-CoA binding"/>
    <property type="evidence" value="ECO:0007669"/>
    <property type="project" value="InterPro"/>
</dbReference>
<dbReference type="SMART" id="SM00248">
    <property type="entry name" value="ANK"/>
    <property type="match status" value="1"/>
</dbReference>
<protein>
    <recommendedName>
        <fullName evidence="6">ACB domain-containing protein</fullName>
    </recommendedName>
</protein>
<name>A0A067NA44_BOTB1</name>
<dbReference type="InterPro" id="IPR014352">
    <property type="entry name" value="FERM/acyl-CoA-bd_prot_sf"/>
</dbReference>
<organism evidence="7 8">
    <name type="scientific">Botryobasidium botryosum (strain FD-172 SS1)</name>
    <dbReference type="NCBI Taxonomy" id="930990"/>
    <lineage>
        <taxon>Eukaryota</taxon>
        <taxon>Fungi</taxon>
        <taxon>Dikarya</taxon>
        <taxon>Basidiomycota</taxon>
        <taxon>Agaricomycotina</taxon>
        <taxon>Agaricomycetes</taxon>
        <taxon>Cantharellales</taxon>
        <taxon>Botryobasidiaceae</taxon>
        <taxon>Botryobasidium</taxon>
    </lineage>
</organism>
<evidence type="ECO:0000256" key="1">
    <source>
        <dbReference type="ARBA" id="ARBA00022737"/>
    </source>
</evidence>
<dbReference type="PROSITE" id="PS51228">
    <property type="entry name" value="ACB_2"/>
    <property type="match status" value="1"/>
</dbReference>
<accession>A0A067NA44</accession>
<dbReference type="Gene3D" id="1.25.40.20">
    <property type="entry name" value="Ankyrin repeat-containing domain"/>
    <property type="match status" value="1"/>
</dbReference>
<keyword evidence="3" id="KW-0446">Lipid-binding</keyword>
<dbReference type="InterPro" id="IPR002110">
    <property type="entry name" value="Ankyrin_rpt"/>
</dbReference>
<dbReference type="Proteomes" id="UP000027195">
    <property type="component" value="Unassembled WGS sequence"/>
</dbReference>
<evidence type="ECO:0000313" key="8">
    <source>
        <dbReference type="Proteomes" id="UP000027195"/>
    </source>
</evidence>
<proteinExistence type="predicted"/>
<evidence type="ECO:0000256" key="3">
    <source>
        <dbReference type="ARBA" id="ARBA00023121"/>
    </source>
</evidence>
<dbReference type="PANTHER" id="PTHR24119">
    <property type="entry name" value="ACYL-COA-BINDING DOMAIN-CONTAINING PROTEIN 6"/>
    <property type="match status" value="1"/>
</dbReference>
<reference evidence="8" key="1">
    <citation type="journal article" date="2014" name="Proc. Natl. Acad. Sci. U.S.A.">
        <title>Extensive sampling of basidiomycete genomes demonstrates inadequacy of the white-rot/brown-rot paradigm for wood decay fungi.</title>
        <authorList>
            <person name="Riley R."/>
            <person name="Salamov A.A."/>
            <person name="Brown D.W."/>
            <person name="Nagy L.G."/>
            <person name="Floudas D."/>
            <person name="Held B.W."/>
            <person name="Levasseur A."/>
            <person name="Lombard V."/>
            <person name="Morin E."/>
            <person name="Otillar R."/>
            <person name="Lindquist E.A."/>
            <person name="Sun H."/>
            <person name="LaButti K.M."/>
            <person name="Schmutz J."/>
            <person name="Jabbour D."/>
            <person name="Luo H."/>
            <person name="Baker S.E."/>
            <person name="Pisabarro A.G."/>
            <person name="Walton J.D."/>
            <person name="Blanchette R.A."/>
            <person name="Henrissat B."/>
            <person name="Martin F."/>
            <person name="Cullen D."/>
            <person name="Hibbett D.S."/>
            <person name="Grigoriev I.V."/>
        </authorList>
    </citation>
    <scope>NUCLEOTIDE SEQUENCE [LARGE SCALE GENOMIC DNA]</scope>
    <source>
        <strain evidence="8">FD-172 SS1</strain>
    </source>
</reference>
<dbReference type="OrthoDB" id="341259at2759"/>
<dbReference type="SUPFAM" id="SSF48403">
    <property type="entry name" value="Ankyrin repeat"/>
    <property type="match status" value="1"/>
</dbReference>
<dbReference type="Gene3D" id="1.20.80.10">
    <property type="match status" value="1"/>
</dbReference>
<gene>
    <name evidence="7" type="ORF">BOTBODRAFT_315021</name>
</gene>
<dbReference type="PROSITE" id="PS50297">
    <property type="entry name" value="ANK_REP_REGION"/>
    <property type="match status" value="1"/>
</dbReference>
<evidence type="ECO:0000256" key="2">
    <source>
        <dbReference type="ARBA" id="ARBA00023043"/>
    </source>
</evidence>
<dbReference type="HOGENOM" id="CLU_050309_3_0_1"/>
<dbReference type="InterPro" id="IPR036770">
    <property type="entry name" value="Ankyrin_rpt-contain_sf"/>
</dbReference>
<dbReference type="InParanoid" id="A0A067NA44"/>
<dbReference type="Pfam" id="PF13857">
    <property type="entry name" value="Ank_5"/>
    <property type="match status" value="1"/>
</dbReference>
<dbReference type="SUPFAM" id="SSF47027">
    <property type="entry name" value="Acyl-CoA binding protein"/>
    <property type="match status" value="1"/>
</dbReference>